<proteinExistence type="predicted"/>
<dbReference type="EMBL" id="JANHNZ010000005">
    <property type="protein sequence ID" value="MCQ9210174.1"/>
    <property type="molecule type" value="Genomic_DNA"/>
</dbReference>
<dbReference type="Proteomes" id="UP001059480">
    <property type="component" value="Unassembled WGS sequence"/>
</dbReference>
<reference evidence="1" key="2">
    <citation type="journal article" date="2023" name="Curr. Microbiol.">
        <title>Granulicatella seriolae sp. nov., a Novel Facultative Anaerobe Isolated from Yellowtail Marine Fish.</title>
        <authorList>
            <person name="Lee M."/>
            <person name="Choi Y.J."/>
            <person name="Farooq A."/>
            <person name="Jeong J.B."/>
            <person name="Jung M.Y."/>
        </authorList>
    </citation>
    <scope>NUCLEOTIDE SEQUENCE</scope>
    <source>
        <strain evidence="1">S8</strain>
    </source>
</reference>
<dbReference type="InterPro" id="IPR001387">
    <property type="entry name" value="Cro/C1-type_HTH"/>
</dbReference>
<sequence length="506" mass="58938">MNFQTAIKILCQLTQIKVADLAQAINYDRSIVSKWKNGQRLPSRKNYKRIIRQLSYCFTKVIVAEQIEDQLKGLCQVQVTLRNKVEVQETIADILELAYYQSETEFETKGTYDEDFQSFVAAAITEVVTDIRKMTEFCKEQFLDRIAKSDEDVDIYSTVNLSMLVEVLLSTLKHVAFKKNRKVVLHVAVKQNDLLELTNHSFYLFTKLMLTSSYIDIQLYMYQDQPLDEFLYISGDCIGWVMTTKSGMPSLIYSQSQQLGQYLFDQNASVFNSATNLVEVFDHKQEGDNIYPMTLPSKKFLLSGFISDYFFPKAVLDYIKGNLETPVTVQSAKQLDEFYEEWEQKVFANDFHLVITKVAFIHFIRTGHIQVDGQLFKIPHTYKIYLLRRFWNDILSKERMHVYIIDNEEQGDSTSQMNVSILFTESSVSYFKDIENTGHQMYRQYSIRQPVIVKDLYGKMDSFVQTFEQNKLVVKDFKKVNGFIDGLEMSPNKHLSSNQIASYLEF</sequence>
<gene>
    <name evidence="1" type="ORF">NPA36_06380</name>
</gene>
<comment type="caution">
    <text evidence="1">The sequence shown here is derived from an EMBL/GenBank/DDBJ whole genome shotgun (WGS) entry which is preliminary data.</text>
</comment>
<name>A0ABT1WNT1_9LACT</name>
<accession>A0ABT1WNT1</accession>
<dbReference type="InterPro" id="IPR010982">
    <property type="entry name" value="Lambda_DNA-bd_dom_sf"/>
</dbReference>
<reference evidence="1" key="1">
    <citation type="submission" date="2022-07" db="EMBL/GenBank/DDBJ databases">
        <authorList>
            <person name="Jung M.-Y."/>
            <person name="Lee M."/>
        </authorList>
    </citation>
    <scope>NUCLEOTIDE SEQUENCE</scope>
    <source>
        <strain evidence="1">S8</strain>
    </source>
</reference>
<organism evidence="1 2">
    <name type="scientific">Granulicatella seriolae</name>
    <dbReference type="NCBI Taxonomy" id="2967226"/>
    <lineage>
        <taxon>Bacteria</taxon>
        <taxon>Bacillati</taxon>
        <taxon>Bacillota</taxon>
        <taxon>Bacilli</taxon>
        <taxon>Lactobacillales</taxon>
        <taxon>Carnobacteriaceae</taxon>
        <taxon>Granulicatella</taxon>
    </lineage>
</organism>
<evidence type="ECO:0000313" key="1">
    <source>
        <dbReference type="EMBL" id="MCQ9210174.1"/>
    </source>
</evidence>
<keyword evidence="2" id="KW-1185">Reference proteome</keyword>
<protein>
    <submittedName>
        <fullName evidence="1">Helix-turn-helix transcriptional regulator</fullName>
    </submittedName>
</protein>
<dbReference type="RefSeq" id="WP_256945288.1">
    <property type="nucleotide sequence ID" value="NZ_JANHNZ010000005.1"/>
</dbReference>
<dbReference type="CDD" id="cd00093">
    <property type="entry name" value="HTH_XRE"/>
    <property type="match status" value="1"/>
</dbReference>
<evidence type="ECO:0000313" key="2">
    <source>
        <dbReference type="Proteomes" id="UP001059480"/>
    </source>
</evidence>
<dbReference type="SUPFAM" id="SSF47413">
    <property type="entry name" value="lambda repressor-like DNA-binding domains"/>
    <property type="match status" value="1"/>
</dbReference>
<reference evidence="1" key="3">
    <citation type="journal article" date="2023" name="Microbiol. Resour. Announc.">
        <title>Draft Genome Sequence of Granulicatella sp. Strain S8, Isolated from a Marine Fish, Seriola quinqueradiata.</title>
        <authorList>
            <person name="Lee M."/>
            <person name="Farooq A."/>
            <person name="Jeong J.B."/>
            <person name="Jung M.Y."/>
        </authorList>
    </citation>
    <scope>NUCLEOTIDE SEQUENCE</scope>
    <source>
        <strain evidence="1">S8</strain>
    </source>
</reference>